<proteinExistence type="inferred from homology"/>
<evidence type="ECO:0000313" key="9">
    <source>
        <dbReference type="EMBL" id="MBH8554033.1"/>
    </source>
</evidence>
<evidence type="ECO:0000313" key="10">
    <source>
        <dbReference type="Proteomes" id="UP000599391"/>
    </source>
</evidence>
<evidence type="ECO:0000256" key="8">
    <source>
        <dbReference type="SAM" id="Phobius"/>
    </source>
</evidence>
<feature type="transmembrane region" description="Helical" evidence="8">
    <location>
        <begin position="153"/>
        <end position="173"/>
    </location>
</feature>
<reference evidence="9 10" key="1">
    <citation type="journal article" date="2021" name="Int. J. Syst. Evol. Microbiol.">
        <title>Amazonocrinis nigriterrae gen. nov., sp. nov., Atlanticothrix silvestris gen. nov., sp. nov. and Dendronalium phyllosphericum gen. nov., sp. nov., nostocacean cyanobacteria from Brazilian environments.</title>
        <authorList>
            <person name="Alvarenga D.O."/>
            <person name="Andreote A.P.D."/>
            <person name="Branco L.H.Z."/>
            <person name="Delbaje E."/>
            <person name="Cruz R.B."/>
            <person name="Varani A.M."/>
            <person name="Fiore M.F."/>
        </authorList>
    </citation>
    <scope>NUCLEOTIDE SEQUENCE [LARGE SCALE GENOMIC DNA]</scope>
    <source>
        <strain evidence="9 10">CENA357</strain>
    </source>
</reference>
<dbReference type="RefSeq" id="WP_214440298.1">
    <property type="nucleotide sequence ID" value="NZ_JAECZB010000054.1"/>
</dbReference>
<dbReference type="AlphaFoldDB" id="A0A8J7HDV4"/>
<accession>A0A8J7HDV4</accession>
<name>A0A8J7HDV4_9CYAN</name>
<organism evidence="9 10">
    <name type="scientific">Atlanticothrix silvestris CENA357</name>
    <dbReference type="NCBI Taxonomy" id="1725252"/>
    <lineage>
        <taxon>Bacteria</taxon>
        <taxon>Bacillati</taxon>
        <taxon>Cyanobacteriota</taxon>
        <taxon>Cyanophyceae</taxon>
        <taxon>Nostocales</taxon>
        <taxon>Nodulariaceae</taxon>
        <taxon>Atlanticothrix</taxon>
        <taxon>Atlanticothrix silvestris</taxon>
    </lineage>
</organism>
<dbReference type="InterPro" id="IPR002549">
    <property type="entry name" value="AI-2E-like"/>
</dbReference>
<comment type="caution">
    <text evidence="9">The sequence shown here is derived from an EMBL/GenBank/DDBJ whole genome shotgun (WGS) entry which is preliminary data.</text>
</comment>
<feature type="transmembrane region" description="Helical" evidence="8">
    <location>
        <begin position="213"/>
        <end position="232"/>
    </location>
</feature>
<protein>
    <submittedName>
        <fullName evidence="9">AI-2E family transporter</fullName>
    </submittedName>
</protein>
<dbReference type="PANTHER" id="PTHR21716:SF53">
    <property type="entry name" value="PERMEASE PERM-RELATED"/>
    <property type="match status" value="1"/>
</dbReference>
<dbReference type="GO" id="GO:0055085">
    <property type="term" value="P:transmembrane transport"/>
    <property type="evidence" value="ECO:0007669"/>
    <property type="project" value="TreeGrafter"/>
</dbReference>
<sequence length="380" mass="41216">MPEKRQTVSLSNLLLIVATGFLTILLWQLRSLFVTFMIAVVLAAAIAPIVNAAEKLRLPRWLGVIVVYISLIAGLVGAGLIIGPSVFEQIQRLGSKLPIYLDNLRTTAENLALRMGVTQIETIEQFFDIQALTNWLFRSSQQLLVRSFGFTRGILGGVVNLILALIISAYMVAGSKNLVQGLVKLFPKPWDERLAAQVVPISRRMGGYVQGRVLVSAILGFVITLSLSLLGLSEFALALGVIAGFTNLIPFVGPILGAVPALIVAIPQGGLTFVWVLLLFVIIQNIESYVLDPLLVGSSVRVHPLYQLLAVLGGTQVLGIIGAVIVPPWVAGVGVVLENLYLRPKLLAEEKVTIYELPINSDNQQLSESDEKEQAISNRQ</sequence>
<dbReference type="Proteomes" id="UP000599391">
    <property type="component" value="Unassembled WGS sequence"/>
</dbReference>
<feature type="transmembrane region" description="Helical" evidence="8">
    <location>
        <begin position="7"/>
        <end position="27"/>
    </location>
</feature>
<feature type="transmembrane region" description="Helical" evidence="8">
    <location>
        <begin position="65"/>
        <end position="87"/>
    </location>
</feature>
<comment type="similarity">
    <text evidence="2">Belongs to the autoinducer-2 exporter (AI-2E) (TC 2.A.86) family.</text>
</comment>
<feature type="transmembrane region" description="Helical" evidence="8">
    <location>
        <begin position="311"/>
        <end position="337"/>
    </location>
</feature>
<keyword evidence="10" id="KW-1185">Reference proteome</keyword>
<evidence type="ECO:0000256" key="3">
    <source>
        <dbReference type="ARBA" id="ARBA00022448"/>
    </source>
</evidence>
<keyword evidence="7 8" id="KW-0472">Membrane</keyword>
<keyword evidence="5 8" id="KW-0812">Transmembrane</keyword>
<evidence type="ECO:0000256" key="1">
    <source>
        <dbReference type="ARBA" id="ARBA00004651"/>
    </source>
</evidence>
<gene>
    <name evidence="9" type="ORF">I8751_17000</name>
</gene>
<keyword evidence="3" id="KW-0813">Transport</keyword>
<dbReference type="PANTHER" id="PTHR21716">
    <property type="entry name" value="TRANSMEMBRANE PROTEIN"/>
    <property type="match status" value="1"/>
</dbReference>
<keyword evidence="4" id="KW-1003">Cell membrane</keyword>
<dbReference type="Pfam" id="PF01594">
    <property type="entry name" value="AI-2E_transport"/>
    <property type="match status" value="1"/>
</dbReference>
<evidence type="ECO:0000256" key="4">
    <source>
        <dbReference type="ARBA" id="ARBA00022475"/>
    </source>
</evidence>
<keyword evidence="6 8" id="KW-1133">Transmembrane helix</keyword>
<evidence type="ECO:0000256" key="7">
    <source>
        <dbReference type="ARBA" id="ARBA00023136"/>
    </source>
</evidence>
<dbReference type="EMBL" id="JAECZB010000054">
    <property type="protein sequence ID" value="MBH8554033.1"/>
    <property type="molecule type" value="Genomic_DNA"/>
</dbReference>
<comment type="subcellular location">
    <subcellularLocation>
        <location evidence="1">Cell membrane</location>
        <topology evidence="1">Multi-pass membrane protein</topology>
    </subcellularLocation>
</comment>
<dbReference type="GO" id="GO:0005886">
    <property type="term" value="C:plasma membrane"/>
    <property type="evidence" value="ECO:0007669"/>
    <property type="project" value="UniProtKB-SubCell"/>
</dbReference>
<evidence type="ECO:0000256" key="5">
    <source>
        <dbReference type="ARBA" id="ARBA00022692"/>
    </source>
</evidence>
<evidence type="ECO:0000256" key="2">
    <source>
        <dbReference type="ARBA" id="ARBA00009773"/>
    </source>
</evidence>
<feature type="transmembrane region" description="Helical" evidence="8">
    <location>
        <begin position="33"/>
        <end position="53"/>
    </location>
</feature>
<evidence type="ECO:0000256" key="6">
    <source>
        <dbReference type="ARBA" id="ARBA00022989"/>
    </source>
</evidence>
<feature type="transmembrane region" description="Helical" evidence="8">
    <location>
        <begin position="238"/>
        <end position="266"/>
    </location>
</feature>